<feature type="signal peptide" evidence="7">
    <location>
        <begin position="1"/>
        <end position="24"/>
    </location>
</feature>
<keyword evidence="1 6" id="KW-0732">Signal</keyword>
<dbReference type="EMBL" id="CP029206">
    <property type="protein sequence ID" value="AWI51142.1"/>
    <property type="molecule type" value="Genomic_DNA"/>
</dbReference>
<comment type="function">
    <text evidence="6">Part of the outer membrane protein assembly complex, which is involved in assembly and insertion of beta-barrel proteins into the outer membrane.</text>
</comment>
<protein>
    <recommendedName>
        <fullName evidence="6">Outer membrane protein assembly factor BamD</fullName>
    </recommendedName>
</protein>
<dbReference type="GO" id="GO:0051205">
    <property type="term" value="P:protein insertion into membrane"/>
    <property type="evidence" value="ECO:0007669"/>
    <property type="project" value="UniProtKB-UniRule"/>
</dbReference>
<keyword evidence="4 6" id="KW-0998">Cell outer membrane</keyword>
<dbReference type="SUPFAM" id="SSF48452">
    <property type="entry name" value="TPR-like"/>
    <property type="match status" value="1"/>
</dbReference>
<dbReference type="GO" id="GO:0043165">
    <property type="term" value="P:Gram-negative-bacterium-type cell outer membrane assembly"/>
    <property type="evidence" value="ECO:0007669"/>
    <property type="project" value="UniProtKB-UniRule"/>
</dbReference>
<comment type="subcellular location">
    <subcellularLocation>
        <location evidence="6">Cell outer membrane</location>
        <topology evidence="6">Lipid-anchor</topology>
    </subcellularLocation>
</comment>
<accession>A0A2U8FJK4</accession>
<dbReference type="InterPro" id="IPR011990">
    <property type="entry name" value="TPR-like_helical_dom_sf"/>
</dbReference>
<keyword evidence="3 6" id="KW-0564">Palmitate</keyword>
<dbReference type="Gene3D" id="1.25.40.10">
    <property type="entry name" value="Tetratricopeptide repeat domain"/>
    <property type="match status" value="1"/>
</dbReference>
<evidence type="ECO:0000313" key="10">
    <source>
        <dbReference type="Proteomes" id="UP000244920"/>
    </source>
</evidence>
<dbReference type="HAMAP" id="MF_00922">
    <property type="entry name" value="OM_assembly_BamD"/>
    <property type="match status" value="1"/>
</dbReference>
<sequence>MRKFTSLASLILAGLLVVGCSSNANKELEEASAQDLYSKGQTYLQDGDYNSAIRYLDAVGTKGGQQSQFGEQTQLSLIYAQYKIGEYYKALDIAERFVRAYPNSPQMDYVFYLAALSNARLGDNFIQDFFGVNRSSRSTDSVRNAYGSFQTIVKEFPNSKYVPEAQQWMVYLKNRLAEHELQIVKFYDEREAYVAVANRVEEMMNFYPDNKPTLEALPYMQKAFEKMGLNDSAEKVASMIEANKNKEFPTITKPEYSEQF</sequence>
<dbReference type="CDD" id="cd15830">
    <property type="entry name" value="BamD"/>
    <property type="match status" value="1"/>
</dbReference>
<name>A0A2U8FJK4_9PAST</name>
<dbReference type="PANTHER" id="PTHR37423">
    <property type="entry name" value="SOLUBLE LYTIC MUREIN TRANSGLYCOSYLASE-RELATED"/>
    <property type="match status" value="1"/>
</dbReference>
<comment type="subunit">
    <text evidence="6">Part of the Bam complex.</text>
</comment>
<evidence type="ECO:0000256" key="2">
    <source>
        <dbReference type="ARBA" id="ARBA00023136"/>
    </source>
</evidence>
<dbReference type="GO" id="GO:1990063">
    <property type="term" value="C:Bam protein complex"/>
    <property type="evidence" value="ECO:0007669"/>
    <property type="project" value="TreeGrafter"/>
</dbReference>
<feature type="chain" id="PRO_5016184016" description="Outer membrane protein assembly factor BamD" evidence="7">
    <location>
        <begin position="25"/>
        <end position="260"/>
    </location>
</feature>
<evidence type="ECO:0000313" key="9">
    <source>
        <dbReference type="EMBL" id="AWI51142.1"/>
    </source>
</evidence>
<evidence type="ECO:0000256" key="5">
    <source>
        <dbReference type="ARBA" id="ARBA00023288"/>
    </source>
</evidence>
<dbReference type="AlphaFoldDB" id="A0A2U8FJK4"/>
<gene>
    <name evidence="6" type="primary">bamD</name>
    <name evidence="9" type="ORF">DDU33_06460</name>
</gene>
<evidence type="ECO:0000256" key="6">
    <source>
        <dbReference type="HAMAP-Rule" id="MF_00922"/>
    </source>
</evidence>
<dbReference type="Proteomes" id="UP000244920">
    <property type="component" value="Chromosome"/>
</dbReference>
<dbReference type="Pfam" id="PF13525">
    <property type="entry name" value="YfiO"/>
    <property type="match status" value="1"/>
</dbReference>
<evidence type="ECO:0000256" key="1">
    <source>
        <dbReference type="ARBA" id="ARBA00022729"/>
    </source>
</evidence>
<dbReference type="PROSITE" id="PS51257">
    <property type="entry name" value="PROKAR_LIPOPROTEIN"/>
    <property type="match status" value="1"/>
</dbReference>
<feature type="domain" description="Outer membrane lipoprotein BamD-like" evidence="8">
    <location>
        <begin position="30"/>
        <end position="237"/>
    </location>
</feature>
<evidence type="ECO:0000259" key="8">
    <source>
        <dbReference type="Pfam" id="PF13525"/>
    </source>
</evidence>
<dbReference type="RefSeq" id="WP_108923870.1">
    <property type="nucleotide sequence ID" value="NZ_CP029206.1"/>
</dbReference>
<organism evidence="9 10">
    <name type="scientific">Actinobacillus porcitonsillarum</name>
    <dbReference type="NCBI Taxonomy" id="189834"/>
    <lineage>
        <taxon>Bacteria</taxon>
        <taxon>Pseudomonadati</taxon>
        <taxon>Pseudomonadota</taxon>
        <taxon>Gammaproteobacteria</taxon>
        <taxon>Pasteurellales</taxon>
        <taxon>Pasteurellaceae</taxon>
        <taxon>Actinobacillus</taxon>
    </lineage>
</organism>
<reference evidence="10" key="1">
    <citation type="submission" date="2018-05" db="EMBL/GenBank/DDBJ databases">
        <title>Complete genome sequence of Actinobacillus porcitonsillarum reference strain 9953L55 (CCUG 46996).</title>
        <authorList>
            <person name="Dona V."/>
            <person name="Perreten V."/>
        </authorList>
    </citation>
    <scope>NUCLEOTIDE SEQUENCE [LARGE SCALE GENOMIC DNA]</scope>
    <source>
        <strain evidence="10">9953L55</strain>
    </source>
</reference>
<dbReference type="KEGG" id="apor:DDU33_06460"/>
<dbReference type="InterPro" id="IPR039565">
    <property type="entry name" value="BamD-like"/>
</dbReference>
<dbReference type="NCBIfam" id="TIGR03302">
    <property type="entry name" value="OM_YfiO"/>
    <property type="match status" value="1"/>
</dbReference>
<keyword evidence="2 6" id="KW-0472">Membrane</keyword>
<keyword evidence="10" id="KW-1185">Reference proteome</keyword>
<comment type="similarity">
    <text evidence="6">Belongs to the BamD family.</text>
</comment>
<dbReference type="PANTHER" id="PTHR37423:SF1">
    <property type="entry name" value="OUTER MEMBRANE PROTEIN ASSEMBLY FACTOR BAMD"/>
    <property type="match status" value="1"/>
</dbReference>
<evidence type="ECO:0000256" key="4">
    <source>
        <dbReference type="ARBA" id="ARBA00023237"/>
    </source>
</evidence>
<dbReference type="InterPro" id="IPR017689">
    <property type="entry name" value="BamD"/>
</dbReference>
<evidence type="ECO:0000256" key="7">
    <source>
        <dbReference type="SAM" id="SignalP"/>
    </source>
</evidence>
<proteinExistence type="inferred from homology"/>
<keyword evidence="5 6" id="KW-0449">Lipoprotein</keyword>
<evidence type="ECO:0000256" key="3">
    <source>
        <dbReference type="ARBA" id="ARBA00023139"/>
    </source>
</evidence>